<proteinExistence type="predicted"/>
<sequence>MTHTSNALTNEEGSILLLALVLLILLTIAGLGILSTTDTDLQVTQNDRCFKQNLTRAESAVMEAAQIIAYYESEDSKLRPTEANALLWIEASGFEPFEDNNWRYEASAGGDPQTAQHSKQFTDRLSGYTAIYEGIAPGASIDLSNPTTMRQYEVVGRAEQCNGLLDVIAGYRIRF</sequence>
<keyword evidence="1" id="KW-0812">Transmembrane</keyword>
<gene>
    <name evidence="2" type="ORF">DSLASN_27750</name>
</gene>
<keyword evidence="1" id="KW-1133">Transmembrane helix</keyword>
<dbReference type="Proteomes" id="UP001320148">
    <property type="component" value="Chromosome"/>
</dbReference>
<feature type="transmembrane region" description="Helical" evidence="1">
    <location>
        <begin position="15"/>
        <end position="34"/>
    </location>
</feature>
<reference evidence="2 3" key="1">
    <citation type="submission" date="2021-02" db="EMBL/GenBank/DDBJ databases">
        <title>Complete genome of Desulfoluna sp. strain ASN36.</title>
        <authorList>
            <person name="Takahashi A."/>
            <person name="Kojima H."/>
            <person name="Fukui M."/>
        </authorList>
    </citation>
    <scope>NUCLEOTIDE SEQUENCE [LARGE SCALE GENOMIC DNA]</scope>
    <source>
        <strain evidence="2 3">ASN36</strain>
    </source>
</reference>
<evidence type="ECO:0000256" key="1">
    <source>
        <dbReference type="SAM" id="Phobius"/>
    </source>
</evidence>
<organism evidence="2 3">
    <name type="scientific">Desulfoluna limicola</name>
    <dbReference type="NCBI Taxonomy" id="2810562"/>
    <lineage>
        <taxon>Bacteria</taxon>
        <taxon>Pseudomonadati</taxon>
        <taxon>Thermodesulfobacteriota</taxon>
        <taxon>Desulfobacteria</taxon>
        <taxon>Desulfobacterales</taxon>
        <taxon>Desulfolunaceae</taxon>
        <taxon>Desulfoluna</taxon>
    </lineage>
</organism>
<evidence type="ECO:0000313" key="2">
    <source>
        <dbReference type="EMBL" id="BCS97143.1"/>
    </source>
</evidence>
<keyword evidence="1" id="KW-0472">Membrane</keyword>
<name>A0ABM7PJ95_9BACT</name>
<dbReference type="RefSeq" id="WP_236888565.1">
    <property type="nucleotide sequence ID" value="NZ_AP024488.1"/>
</dbReference>
<dbReference type="EMBL" id="AP024488">
    <property type="protein sequence ID" value="BCS97143.1"/>
    <property type="molecule type" value="Genomic_DNA"/>
</dbReference>
<evidence type="ECO:0000313" key="3">
    <source>
        <dbReference type="Proteomes" id="UP001320148"/>
    </source>
</evidence>
<keyword evidence="3" id="KW-1185">Reference proteome</keyword>
<protein>
    <recommendedName>
        <fullName evidence="4">Type 4 fimbrial biogenesis protein PilX N-terminal domain-containing protein</fullName>
    </recommendedName>
</protein>
<evidence type="ECO:0008006" key="4">
    <source>
        <dbReference type="Google" id="ProtNLM"/>
    </source>
</evidence>
<accession>A0ABM7PJ95</accession>